<dbReference type="InterPro" id="IPR050553">
    <property type="entry name" value="Thioredoxin_ResA/DsbE_sf"/>
</dbReference>
<dbReference type="CDD" id="cd02966">
    <property type="entry name" value="TlpA_like_family"/>
    <property type="match status" value="1"/>
</dbReference>
<organism evidence="7 8">
    <name type="scientific">Thermus scotoductus (strain ATCC 700910 / SA-01)</name>
    <dbReference type="NCBI Taxonomy" id="743525"/>
    <lineage>
        <taxon>Bacteria</taxon>
        <taxon>Thermotogati</taxon>
        <taxon>Deinococcota</taxon>
        <taxon>Deinococci</taxon>
        <taxon>Thermales</taxon>
        <taxon>Thermaceae</taxon>
        <taxon>Thermus</taxon>
    </lineage>
</organism>
<dbReference type="STRING" id="743525.TSC_c20930"/>
<dbReference type="InterPro" id="IPR013766">
    <property type="entry name" value="Thioredoxin_domain"/>
</dbReference>
<reference evidence="8" key="1">
    <citation type="submission" date="2010-03" db="EMBL/GenBank/DDBJ databases">
        <title>The genome sequence of Thermus scotoductus SA-01.</title>
        <authorList>
            <person name="Gounder K."/>
            <person name="Liesegang H."/>
            <person name="Brzuszkiewicz E."/>
            <person name="Wollherr A."/>
            <person name="Daniel R."/>
            <person name="Gottschalk G."/>
            <person name="van Heerden E."/>
            <person name="Litthauer D."/>
        </authorList>
    </citation>
    <scope>NUCLEOTIDE SEQUENCE [LARGE SCALE GENOMIC DNA]</scope>
    <source>
        <strain evidence="8">ATCC 700910 / SA-01</strain>
    </source>
</reference>
<evidence type="ECO:0000259" key="6">
    <source>
        <dbReference type="PROSITE" id="PS51352"/>
    </source>
</evidence>
<keyword evidence="2" id="KW-0201">Cytochrome c-type biogenesis</keyword>
<accession>E8PNP2</accession>
<comment type="subcellular location">
    <subcellularLocation>
        <location evidence="1">Cell envelope</location>
    </subcellularLocation>
</comment>
<keyword evidence="5" id="KW-0472">Membrane</keyword>
<gene>
    <name evidence="7" type="primary">ccmG</name>
    <name evidence="7" type="ordered locus">TSC_c20930</name>
</gene>
<dbReference type="HOGENOM" id="CLU_042529_11_2_0"/>
<keyword evidence="3" id="KW-1015">Disulfide bond</keyword>
<dbReference type="PANTHER" id="PTHR42852">
    <property type="entry name" value="THIOL:DISULFIDE INTERCHANGE PROTEIN DSBE"/>
    <property type="match status" value="1"/>
</dbReference>
<evidence type="ECO:0000256" key="2">
    <source>
        <dbReference type="ARBA" id="ARBA00022748"/>
    </source>
</evidence>
<feature type="domain" description="Thioredoxin" evidence="6">
    <location>
        <begin position="41"/>
        <end position="186"/>
    </location>
</feature>
<evidence type="ECO:0000313" key="8">
    <source>
        <dbReference type="Proteomes" id="UP000008087"/>
    </source>
</evidence>
<feature type="transmembrane region" description="Helical" evidence="5">
    <location>
        <begin position="12"/>
        <end position="29"/>
    </location>
</feature>
<evidence type="ECO:0000313" key="7">
    <source>
        <dbReference type="EMBL" id="ADW22697.1"/>
    </source>
</evidence>
<dbReference type="Proteomes" id="UP000008087">
    <property type="component" value="Chromosome"/>
</dbReference>
<dbReference type="Gene3D" id="3.40.30.10">
    <property type="entry name" value="Glutaredoxin"/>
    <property type="match status" value="1"/>
</dbReference>
<dbReference type="GO" id="GO:0030313">
    <property type="term" value="C:cell envelope"/>
    <property type="evidence" value="ECO:0007669"/>
    <property type="project" value="UniProtKB-SubCell"/>
</dbReference>
<dbReference type="GO" id="GO:0017004">
    <property type="term" value="P:cytochrome complex assembly"/>
    <property type="evidence" value="ECO:0007669"/>
    <property type="project" value="UniProtKB-KW"/>
</dbReference>
<dbReference type="GO" id="GO:0016491">
    <property type="term" value="F:oxidoreductase activity"/>
    <property type="evidence" value="ECO:0007669"/>
    <property type="project" value="InterPro"/>
</dbReference>
<dbReference type="Pfam" id="PF00578">
    <property type="entry name" value="AhpC-TSA"/>
    <property type="match status" value="1"/>
</dbReference>
<sequence length="186" mass="21387">MRFPAGNSLRSWLWLLVVLALGGLFYWGMQRNPKELPSVLAKERRPAPDFTLPVLSPYQEEWGKTFKLSDHLGGKPIVLNFWASWCYPACYEEAPVLEATWRRHRDQVLFVGINTQDKEGDALRFIEQFGLTFPQVFDPRGRVGVDYGMYGVPETFVIDREGRVVVRHAGAIDQTTLEQYLKEVLP</sequence>
<dbReference type="AlphaFoldDB" id="E8PNP2"/>
<dbReference type="KEGG" id="tsc:TSC_c20930"/>
<dbReference type="EMBL" id="CP001962">
    <property type="protein sequence ID" value="ADW22697.1"/>
    <property type="molecule type" value="Genomic_DNA"/>
</dbReference>
<keyword evidence="5" id="KW-0812">Transmembrane</keyword>
<reference evidence="7 8" key="2">
    <citation type="journal article" date="2011" name="BMC Genomics">
        <title>Sequence of the hyperplastic genome of the naturally competent Thermus scotoductus SA-01.</title>
        <authorList>
            <person name="Gounder K."/>
            <person name="Brzuszkiewicz E."/>
            <person name="Liesegang H."/>
            <person name="Wollherr A."/>
            <person name="Daniel R."/>
            <person name="Gottschalk G."/>
            <person name="Reva O."/>
            <person name="Kumwenda B."/>
            <person name="Srivastava M."/>
            <person name="Bricio C."/>
            <person name="Berenguer J."/>
            <person name="van Heerden E."/>
            <person name="Litthauer D."/>
        </authorList>
    </citation>
    <scope>NUCLEOTIDE SEQUENCE [LARGE SCALE GENOMIC DNA]</scope>
    <source>
        <strain evidence="8">ATCC 700910 / SA-01</strain>
    </source>
</reference>
<evidence type="ECO:0000256" key="4">
    <source>
        <dbReference type="ARBA" id="ARBA00023284"/>
    </source>
</evidence>
<evidence type="ECO:0000256" key="3">
    <source>
        <dbReference type="ARBA" id="ARBA00023157"/>
    </source>
</evidence>
<evidence type="ECO:0000256" key="5">
    <source>
        <dbReference type="SAM" id="Phobius"/>
    </source>
</evidence>
<evidence type="ECO:0000256" key="1">
    <source>
        <dbReference type="ARBA" id="ARBA00004196"/>
    </source>
</evidence>
<proteinExistence type="predicted"/>
<keyword evidence="5" id="KW-1133">Transmembrane helix</keyword>
<protein>
    <submittedName>
        <fullName evidence="7">Cytochrome c biogenesis protein CcmG</fullName>
    </submittedName>
</protein>
<dbReference type="PANTHER" id="PTHR42852:SF6">
    <property type="entry name" value="THIOL:DISULFIDE INTERCHANGE PROTEIN DSBE"/>
    <property type="match status" value="1"/>
</dbReference>
<dbReference type="GO" id="GO:0016209">
    <property type="term" value="F:antioxidant activity"/>
    <property type="evidence" value="ECO:0007669"/>
    <property type="project" value="InterPro"/>
</dbReference>
<dbReference type="eggNOG" id="COG0526">
    <property type="taxonomic scope" value="Bacteria"/>
</dbReference>
<name>E8PNP2_THESS</name>
<keyword evidence="4" id="KW-0676">Redox-active center</keyword>
<dbReference type="InterPro" id="IPR036249">
    <property type="entry name" value="Thioredoxin-like_sf"/>
</dbReference>
<dbReference type="SUPFAM" id="SSF52833">
    <property type="entry name" value="Thioredoxin-like"/>
    <property type="match status" value="1"/>
</dbReference>
<dbReference type="InterPro" id="IPR000866">
    <property type="entry name" value="AhpC/TSA"/>
</dbReference>
<dbReference type="PROSITE" id="PS51352">
    <property type="entry name" value="THIOREDOXIN_2"/>
    <property type="match status" value="1"/>
</dbReference>